<feature type="transmembrane region" description="Helical" evidence="10">
    <location>
        <begin position="347"/>
        <end position="372"/>
    </location>
</feature>
<evidence type="ECO:0000256" key="6">
    <source>
        <dbReference type="ARBA" id="ARBA00053977"/>
    </source>
</evidence>
<evidence type="ECO:0000256" key="9">
    <source>
        <dbReference type="SAM" id="MobiDB-lite"/>
    </source>
</evidence>
<feature type="transmembrane region" description="Helical" evidence="10">
    <location>
        <begin position="465"/>
        <end position="486"/>
    </location>
</feature>
<evidence type="ECO:0000256" key="5">
    <source>
        <dbReference type="ARBA" id="ARBA00038347"/>
    </source>
</evidence>
<dbReference type="SUPFAM" id="SSF103473">
    <property type="entry name" value="MFS general substrate transporter"/>
    <property type="match status" value="1"/>
</dbReference>
<dbReference type="Proteomes" id="UP001337655">
    <property type="component" value="Unassembled WGS sequence"/>
</dbReference>
<evidence type="ECO:0000313" key="12">
    <source>
        <dbReference type="EMBL" id="KAK5164123.1"/>
    </source>
</evidence>
<keyword evidence="3 10" id="KW-1133">Transmembrane helix</keyword>
<comment type="similarity">
    <text evidence="5">Belongs to the major facilitator superfamily. CAR1 family.</text>
</comment>
<evidence type="ECO:0000259" key="11">
    <source>
        <dbReference type="PROSITE" id="PS50850"/>
    </source>
</evidence>
<feature type="transmembrane region" description="Helical" evidence="10">
    <location>
        <begin position="124"/>
        <end position="142"/>
    </location>
</feature>
<evidence type="ECO:0000256" key="3">
    <source>
        <dbReference type="ARBA" id="ARBA00022989"/>
    </source>
</evidence>
<feature type="compositionally biased region" description="Basic and acidic residues" evidence="9">
    <location>
        <begin position="1"/>
        <end position="11"/>
    </location>
</feature>
<dbReference type="InterPro" id="IPR011701">
    <property type="entry name" value="MFS"/>
</dbReference>
<feature type="compositionally biased region" description="Basic and acidic residues" evidence="9">
    <location>
        <begin position="73"/>
        <end position="82"/>
    </location>
</feature>
<dbReference type="PANTHER" id="PTHR23502">
    <property type="entry name" value="MAJOR FACILITATOR SUPERFAMILY"/>
    <property type="match status" value="1"/>
</dbReference>
<accession>A0AAV9NWT0</accession>
<dbReference type="PROSITE" id="PS50850">
    <property type="entry name" value="MFS"/>
    <property type="match status" value="1"/>
</dbReference>
<organism evidence="12 13">
    <name type="scientific">Saxophila tyrrhenica</name>
    <dbReference type="NCBI Taxonomy" id="1690608"/>
    <lineage>
        <taxon>Eukaryota</taxon>
        <taxon>Fungi</taxon>
        <taxon>Dikarya</taxon>
        <taxon>Ascomycota</taxon>
        <taxon>Pezizomycotina</taxon>
        <taxon>Dothideomycetes</taxon>
        <taxon>Dothideomycetidae</taxon>
        <taxon>Mycosphaerellales</taxon>
        <taxon>Extremaceae</taxon>
        <taxon>Saxophila</taxon>
    </lineage>
</organism>
<feature type="transmembrane region" description="Helical" evidence="10">
    <location>
        <begin position="162"/>
        <end position="181"/>
    </location>
</feature>
<dbReference type="GeneID" id="89931543"/>
<name>A0AAV9NWT0_9PEZI</name>
<feature type="transmembrane region" description="Helical" evidence="10">
    <location>
        <begin position="432"/>
        <end position="453"/>
    </location>
</feature>
<proteinExistence type="inferred from homology"/>
<evidence type="ECO:0000256" key="2">
    <source>
        <dbReference type="ARBA" id="ARBA00022692"/>
    </source>
</evidence>
<evidence type="ECO:0000256" key="8">
    <source>
        <dbReference type="ARBA" id="ARBA00077167"/>
    </source>
</evidence>
<feature type="transmembrane region" description="Helical" evidence="10">
    <location>
        <begin position="249"/>
        <end position="270"/>
    </location>
</feature>
<dbReference type="AlphaFoldDB" id="A0AAV9NWT0"/>
<dbReference type="GO" id="GO:0022857">
    <property type="term" value="F:transmembrane transporter activity"/>
    <property type="evidence" value="ECO:0007669"/>
    <property type="project" value="InterPro"/>
</dbReference>
<dbReference type="GO" id="GO:0016020">
    <property type="term" value="C:membrane"/>
    <property type="evidence" value="ECO:0007669"/>
    <property type="project" value="UniProtKB-SubCell"/>
</dbReference>
<evidence type="ECO:0000256" key="7">
    <source>
        <dbReference type="ARBA" id="ARBA00069139"/>
    </source>
</evidence>
<sequence length="563" mass="61677">MAATEHKHEHIPVVAGGDLPEKERLAFEEGHDADIPSNAGVVQPNQDSLNRETTSDPEKRDKHDESSNNSDNGEQRDVEKGHPTQPTAEEVKEEPVDPNIVDWEGPDDPANPLNWSAGKKWSNIGILSFLTLLTPLASSMFAPGVPDVIREFETTNSSLATFVVSVYILGFAMGPLVIAPLSEMFGRVAIYNLCNVAFVLFTVACALAPGMGSLIAFRFLAGCFGIAPITNGGGTIADLMKPEQRGSAMSIWAIGPLLGPVIGPVCGGFLAEAKGWRWIFWVLSIASGFAAIWTLVFARETYAPILLERKAKRLRKETGNPNLRSKLDLGITTVELWRRSLLRPMKLMFLSLICAMMSLYLAIVYGIMYLLFTTFTFVFEENYGFSQSIVGLVYIGLGVGMLLGLAILGSTSDPIMKKLAAKHSEGKLKPEYRLPLLIYAGPFIPVGLFIYGWTAQYQTQWAVPLFGTLLVGVGLLASFMCINTYLVDAFERYAASAMAANTILRSILGAVFPLFGLQMYDGLGLGWGNSLLAFISLALCPIPLLFYRYGERIRTHPRFQVKL</sequence>
<feature type="transmembrane region" description="Helical" evidence="10">
    <location>
        <begin position="527"/>
        <end position="547"/>
    </location>
</feature>
<dbReference type="PANTHER" id="PTHR23502:SF68">
    <property type="entry name" value="MULTIDRUG TRANSPORTER, PUTATIVE (AFU_ORTHOLOGUE AFUA_3G01120)-RELATED"/>
    <property type="match status" value="1"/>
</dbReference>
<keyword evidence="13" id="KW-1185">Reference proteome</keyword>
<keyword evidence="4 10" id="KW-0472">Membrane</keyword>
<feature type="transmembrane region" description="Helical" evidence="10">
    <location>
        <begin position="276"/>
        <end position="298"/>
    </location>
</feature>
<feature type="transmembrane region" description="Helical" evidence="10">
    <location>
        <begin position="215"/>
        <end position="237"/>
    </location>
</feature>
<feature type="transmembrane region" description="Helical" evidence="10">
    <location>
        <begin position="188"/>
        <end position="209"/>
    </location>
</feature>
<gene>
    <name evidence="12" type="ORF">LTR77_010214</name>
</gene>
<dbReference type="FunFam" id="1.20.1250.20:FF:000011">
    <property type="entry name" value="MFS multidrug transporter, putative"/>
    <property type="match status" value="1"/>
</dbReference>
<reference evidence="12 13" key="1">
    <citation type="submission" date="2023-08" db="EMBL/GenBank/DDBJ databases">
        <title>Black Yeasts Isolated from many extreme environments.</title>
        <authorList>
            <person name="Coleine C."/>
            <person name="Stajich J.E."/>
            <person name="Selbmann L."/>
        </authorList>
    </citation>
    <scope>NUCLEOTIDE SEQUENCE [LARGE SCALE GENOMIC DNA]</scope>
    <source>
        <strain evidence="12 13">CCFEE 5935</strain>
    </source>
</reference>
<feature type="transmembrane region" description="Helical" evidence="10">
    <location>
        <begin position="493"/>
        <end position="515"/>
    </location>
</feature>
<feature type="region of interest" description="Disordered" evidence="9">
    <location>
        <begin position="1"/>
        <end position="114"/>
    </location>
</feature>
<dbReference type="EMBL" id="JAVRRT010000021">
    <property type="protein sequence ID" value="KAK5164123.1"/>
    <property type="molecule type" value="Genomic_DNA"/>
</dbReference>
<feature type="transmembrane region" description="Helical" evidence="10">
    <location>
        <begin position="392"/>
        <end position="411"/>
    </location>
</feature>
<feature type="domain" description="Major facilitator superfamily (MFS) profile" evidence="11">
    <location>
        <begin position="123"/>
        <end position="553"/>
    </location>
</feature>
<dbReference type="Pfam" id="PF07690">
    <property type="entry name" value="MFS_1"/>
    <property type="match status" value="1"/>
</dbReference>
<dbReference type="Gene3D" id="1.20.1250.20">
    <property type="entry name" value="MFS general substrate transporter like domains"/>
    <property type="match status" value="1"/>
</dbReference>
<evidence type="ECO:0000313" key="13">
    <source>
        <dbReference type="Proteomes" id="UP001337655"/>
    </source>
</evidence>
<keyword evidence="2 10" id="KW-0812">Transmembrane</keyword>
<comment type="subcellular location">
    <subcellularLocation>
        <location evidence="1">Membrane</location>
        <topology evidence="1">Multi-pass membrane protein</topology>
    </subcellularLocation>
</comment>
<comment type="function">
    <text evidence="6">MFS transporter; part of the gene cluster that mediates the biosynthesis of cercosporin, a light-activated, non-host-selective toxin. The perylenequinone chromophore of cercosporin absorbs light energy to attain an electronically-activated triplet state and produces active oxygen species such as the hydroxyl radical, superoxide, hydrogen peroxide or singlet oxygen upon reaction with oxygen molecules. These reactive oxygen species cause damage to various cellular components including lipids, proteins and nucleic acids. Responsible for secretion and accumulation of cercosporin, but does not play any roles in self-protection against the toxicity of cercosporin.</text>
</comment>
<protein>
    <recommendedName>
        <fullName evidence="7">Cercosporin MFS transporter CTB4</fullName>
    </recommendedName>
    <alternativeName>
        <fullName evidence="8">Cercosporin toxin biosynthesis cluster protein 4</fullName>
    </alternativeName>
</protein>
<dbReference type="InterPro" id="IPR036259">
    <property type="entry name" value="MFS_trans_sf"/>
</dbReference>
<comment type="caution">
    <text evidence="12">The sequence shown here is derived from an EMBL/GenBank/DDBJ whole genome shotgun (WGS) entry which is preliminary data.</text>
</comment>
<evidence type="ECO:0000256" key="1">
    <source>
        <dbReference type="ARBA" id="ARBA00004141"/>
    </source>
</evidence>
<evidence type="ECO:0000256" key="4">
    <source>
        <dbReference type="ARBA" id="ARBA00023136"/>
    </source>
</evidence>
<feature type="compositionally biased region" description="Basic and acidic residues" evidence="9">
    <location>
        <begin position="19"/>
        <end position="34"/>
    </location>
</feature>
<dbReference type="RefSeq" id="XP_064654451.1">
    <property type="nucleotide sequence ID" value="XM_064807437.1"/>
</dbReference>
<dbReference type="InterPro" id="IPR020846">
    <property type="entry name" value="MFS_dom"/>
</dbReference>
<dbReference type="CDD" id="cd17323">
    <property type="entry name" value="MFS_Tpo1_MDR_like"/>
    <property type="match status" value="1"/>
</dbReference>
<feature type="compositionally biased region" description="Basic and acidic residues" evidence="9">
    <location>
        <begin position="49"/>
        <end position="66"/>
    </location>
</feature>
<evidence type="ECO:0000256" key="10">
    <source>
        <dbReference type="SAM" id="Phobius"/>
    </source>
</evidence>